<dbReference type="EMBL" id="CP104003">
    <property type="protein sequence ID" value="UWM56277.1"/>
    <property type="molecule type" value="Genomic_DNA"/>
</dbReference>
<sequence>MPDTEPQSEVSRSDRTRRSVRQLLFVVAGAHTGAFIGSFVPNSRLGIPGDVFSLLLIGFLFALPFAVDANWDRIYGRYRSAFGDTLR</sequence>
<name>A0A9E7R625_9EURY</name>
<keyword evidence="3" id="KW-1185">Reference proteome</keyword>
<evidence type="ECO:0000313" key="3">
    <source>
        <dbReference type="Proteomes" id="UP001057580"/>
    </source>
</evidence>
<evidence type="ECO:0000256" key="1">
    <source>
        <dbReference type="SAM" id="Phobius"/>
    </source>
</evidence>
<keyword evidence="1" id="KW-0812">Transmembrane</keyword>
<organism evidence="2 3">
    <name type="scientific">Salinirubellus salinus</name>
    <dbReference type="NCBI Taxonomy" id="1364945"/>
    <lineage>
        <taxon>Archaea</taxon>
        <taxon>Methanobacteriati</taxon>
        <taxon>Methanobacteriota</taxon>
        <taxon>Stenosarchaea group</taxon>
        <taxon>Halobacteria</taxon>
        <taxon>Halobacteriales</taxon>
        <taxon>Natronomonadaceae</taxon>
        <taxon>Salinirubellus</taxon>
    </lineage>
</organism>
<gene>
    <name evidence="2" type="ORF">N0B31_08265</name>
</gene>
<accession>A0A9E7R625</accession>
<dbReference type="RefSeq" id="WP_260643391.1">
    <property type="nucleotide sequence ID" value="NZ_CP104003.1"/>
</dbReference>
<evidence type="ECO:0000313" key="2">
    <source>
        <dbReference type="EMBL" id="UWM56277.1"/>
    </source>
</evidence>
<dbReference type="Proteomes" id="UP001057580">
    <property type="component" value="Chromosome"/>
</dbReference>
<dbReference type="AlphaFoldDB" id="A0A9E7R625"/>
<protein>
    <submittedName>
        <fullName evidence="2">Uncharacterized protein</fullName>
    </submittedName>
</protein>
<dbReference type="KEGG" id="ssai:N0B31_08265"/>
<reference evidence="2" key="1">
    <citation type="submission" date="2022-09" db="EMBL/GenBank/DDBJ databases">
        <title>Diverse halophilic archaea isolated from saline environments.</title>
        <authorList>
            <person name="Cui H.-L."/>
        </authorList>
    </citation>
    <scope>NUCLEOTIDE SEQUENCE</scope>
    <source>
        <strain evidence="2">ZS-35-S2</strain>
    </source>
</reference>
<keyword evidence="1" id="KW-1133">Transmembrane helix</keyword>
<keyword evidence="1" id="KW-0472">Membrane</keyword>
<feature type="transmembrane region" description="Helical" evidence="1">
    <location>
        <begin position="52"/>
        <end position="71"/>
    </location>
</feature>
<feature type="transmembrane region" description="Helical" evidence="1">
    <location>
        <begin position="20"/>
        <end position="40"/>
    </location>
</feature>
<proteinExistence type="predicted"/>
<dbReference type="GeneID" id="74942409"/>